<feature type="compositionally biased region" description="Acidic residues" evidence="1">
    <location>
        <begin position="84"/>
        <end position="95"/>
    </location>
</feature>
<proteinExistence type="predicted"/>
<comment type="caution">
    <text evidence="2">The sequence shown here is derived from an EMBL/GenBank/DDBJ whole genome shotgun (WGS) entry which is preliminary data.</text>
</comment>
<accession>A0A1W0WA27</accession>
<dbReference type="Proteomes" id="UP000192578">
    <property type="component" value="Unassembled WGS sequence"/>
</dbReference>
<gene>
    <name evidence="2" type="ORF">BV898_13673</name>
</gene>
<feature type="region of interest" description="Disordered" evidence="1">
    <location>
        <begin position="80"/>
        <end position="106"/>
    </location>
</feature>
<organism evidence="2 3">
    <name type="scientific">Hypsibius exemplaris</name>
    <name type="common">Freshwater tardigrade</name>
    <dbReference type="NCBI Taxonomy" id="2072580"/>
    <lineage>
        <taxon>Eukaryota</taxon>
        <taxon>Metazoa</taxon>
        <taxon>Ecdysozoa</taxon>
        <taxon>Tardigrada</taxon>
        <taxon>Eutardigrada</taxon>
        <taxon>Parachela</taxon>
        <taxon>Hypsibioidea</taxon>
        <taxon>Hypsibiidae</taxon>
        <taxon>Hypsibius</taxon>
    </lineage>
</organism>
<name>A0A1W0WA27_HYPEX</name>
<sequence>MNQIARKEASLVGSSEGSVSHGSKYKERTLQTNVSAVRPHGDHSFGKTDAAKRLLPREQYLSLQVLEKLANKVQKYASVLQGDSGEEESYTDEESDSRSQSENSISIRLKTKMRTYESFL</sequence>
<feature type="region of interest" description="Disordered" evidence="1">
    <location>
        <begin position="1"/>
        <end position="50"/>
    </location>
</feature>
<dbReference type="EMBL" id="MTYJ01000155">
    <property type="protein sequence ID" value="OQV12023.1"/>
    <property type="molecule type" value="Genomic_DNA"/>
</dbReference>
<dbReference type="AlphaFoldDB" id="A0A1W0WA27"/>
<evidence type="ECO:0000313" key="2">
    <source>
        <dbReference type="EMBL" id="OQV12023.1"/>
    </source>
</evidence>
<feature type="compositionally biased region" description="Basic and acidic residues" evidence="1">
    <location>
        <begin position="39"/>
        <end position="50"/>
    </location>
</feature>
<protein>
    <submittedName>
        <fullName evidence="2">Uncharacterized protein</fullName>
    </submittedName>
</protein>
<reference evidence="3" key="1">
    <citation type="submission" date="2017-01" db="EMBL/GenBank/DDBJ databases">
        <title>Comparative genomics of anhydrobiosis in the tardigrade Hypsibius dujardini.</title>
        <authorList>
            <person name="Yoshida Y."/>
            <person name="Koutsovoulos G."/>
            <person name="Laetsch D."/>
            <person name="Stevens L."/>
            <person name="Kumar S."/>
            <person name="Horikawa D."/>
            <person name="Ishino K."/>
            <person name="Komine S."/>
            <person name="Tomita M."/>
            <person name="Blaxter M."/>
            <person name="Arakawa K."/>
        </authorList>
    </citation>
    <scope>NUCLEOTIDE SEQUENCE [LARGE SCALE GENOMIC DNA]</scope>
    <source>
        <strain evidence="3">Z151</strain>
    </source>
</reference>
<evidence type="ECO:0000256" key="1">
    <source>
        <dbReference type="SAM" id="MobiDB-lite"/>
    </source>
</evidence>
<keyword evidence="3" id="KW-1185">Reference proteome</keyword>
<feature type="compositionally biased region" description="Low complexity" evidence="1">
    <location>
        <begin position="10"/>
        <end position="22"/>
    </location>
</feature>
<evidence type="ECO:0000313" key="3">
    <source>
        <dbReference type="Proteomes" id="UP000192578"/>
    </source>
</evidence>